<name>A0A699RCR6_TANCI</name>
<evidence type="ECO:0000256" key="1">
    <source>
        <dbReference type="SAM" id="MobiDB-lite"/>
    </source>
</evidence>
<dbReference type="EMBL" id="BKCJ011090334">
    <property type="protein sequence ID" value="GFC83603.1"/>
    <property type="molecule type" value="Genomic_DNA"/>
</dbReference>
<evidence type="ECO:0000313" key="2">
    <source>
        <dbReference type="EMBL" id="GFC83603.1"/>
    </source>
</evidence>
<proteinExistence type="predicted"/>
<gene>
    <name evidence="2" type="ORF">Tci_855573</name>
</gene>
<organism evidence="2">
    <name type="scientific">Tanacetum cinerariifolium</name>
    <name type="common">Dalmatian daisy</name>
    <name type="synonym">Chrysanthemum cinerariifolium</name>
    <dbReference type="NCBI Taxonomy" id="118510"/>
    <lineage>
        <taxon>Eukaryota</taxon>
        <taxon>Viridiplantae</taxon>
        <taxon>Streptophyta</taxon>
        <taxon>Embryophyta</taxon>
        <taxon>Tracheophyta</taxon>
        <taxon>Spermatophyta</taxon>
        <taxon>Magnoliopsida</taxon>
        <taxon>eudicotyledons</taxon>
        <taxon>Gunneridae</taxon>
        <taxon>Pentapetalae</taxon>
        <taxon>asterids</taxon>
        <taxon>campanulids</taxon>
        <taxon>Asterales</taxon>
        <taxon>Asteraceae</taxon>
        <taxon>Asteroideae</taxon>
        <taxon>Anthemideae</taxon>
        <taxon>Anthemidinae</taxon>
        <taxon>Tanacetum</taxon>
    </lineage>
</organism>
<dbReference type="AlphaFoldDB" id="A0A699RCR6"/>
<accession>A0A699RCR6</accession>
<protein>
    <submittedName>
        <fullName evidence="2">Uncharacterized protein</fullName>
    </submittedName>
</protein>
<sequence length="183" mass="21645">MKRINNFVDFRTKLLEESSKKDDAETSQEGSSKTEGDKLEQERSKKQKKEDDKESVELKQCLEIVSDNGDDVTIDATPLSCNKLLKNFDREDLEVLWRLVKDRFVKTKPMDNMDSFLSHTLKTMFEHHIEDNVWKNQQGLTKVKNWKLFDSCGVHCVTMQNILYYLLVEKMYPLTHHKKREEK</sequence>
<feature type="compositionally biased region" description="Basic and acidic residues" evidence="1">
    <location>
        <begin position="32"/>
        <end position="52"/>
    </location>
</feature>
<reference evidence="2" key="1">
    <citation type="journal article" date="2019" name="Sci. Rep.">
        <title>Draft genome of Tanacetum cinerariifolium, the natural source of mosquito coil.</title>
        <authorList>
            <person name="Yamashiro T."/>
            <person name="Shiraishi A."/>
            <person name="Satake H."/>
            <person name="Nakayama K."/>
        </authorList>
    </citation>
    <scope>NUCLEOTIDE SEQUENCE</scope>
</reference>
<comment type="caution">
    <text evidence="2">The sequence shown here is derived from an EMBL/GenBank/DDBJ whole genome shotgun (WGS) entry which is preliminary data.</text>
</comment>
<feature type="non-terminal residue" evidence="2">
    <location>
        <position position="183"/>
    </location>
</feature>
<feature type="region of interest" description="Disordered" evidence="1">
    <location>
        <begin position="18"/>
        <end position="52"/>
    </location>
</feature>